<dbReference type="FunFam" id="2.10.90.10:FF:000001">
    <property type="entry name" value="Bone morphogenetic protein 4"/>
    <property type="match status" value="1"/>
</dbReference>
<keyword evidence="3" id="KW-0964">Secreted</keyword>
<dbReference type="InterPro" id="IPR017948">
    <property type="entry name" value="TGFb_CS"/>
</dbReference>
<evidence type="ECO:0000313" key="11">
    <source>
        <dbReference type="Proteomes" id="UP000678393"/>
    </source>
</evidence>
<dbReference type="InterPro" id="IPR029034">
    <property type="entry name" value="Cystine-knot_cytokine"/>
</dbReference>
<evidence type="ECO:0000256" key="6">
    <source>
        <dbReference type="ARBA" id="ARBA00023157"/>
    </source>
</evidence>
<dbReference type="GO" id="GO:0008083">
    <property type="term" value="F:growth factor activity"/>
    <property type="evidence" value="ECO:0007669"/>
    <property type="project" value="UniProtKB-KW"/>
</dbReference>
<dbReference type="PANTHER" id="PTHR11848:SF307">
    <property type="entry name" value="BONE MORPHOGENETIC PROTEIN 10"/>
    <property type="match status" value="1"/>
</dbReference>
<dbReference type="InterPro" id="IPR015615">
    <property type="entry name" value="TGF-beta-rel"/>
</dbReference>
<dbReference type="PANTHER" id="PTHR11848">
    <property type="entry name" value="TGF-BETA FAMILY"/>
    <property type="match status" value="1"/>
</dbReference>
<dbReference type="Gene3D" id="2.10.90.10">
    <property type="entry name" value="Cystine-knot cytokines"/>
    <property type="match status" value="1"/>
</dbReference>
<dbReference type="Pfam" id="PF00019">
    <property type="entry name" value="TGF_beta"/>
    <property type="match status" value="1"/>
</dbReference>
<dbReference type="Proteomes" id="UP000678393">
    <property type="component" value="Unassembled WGS sequence"/>
</dbReference>
<sequence length="193" mass="22201">MVNLNNDHGKGPILVIFSRKSETLTEVPHRREERDTLKKRGHRFLLEENLQLGNKANDFNNSNASSGAHYFQGLVEFISATSRSKKKRVSCQRNEMYVDFETIKWDKVIIFPRGYQAFECVGKCYTPMSEYLTPTKHAIIQTLVHTSYPDQASRACCVPTKLDPISILYWDDNGDIKYDYTYEGMVVAECGCR</sequence>
<dbReference type="GO" id="GO:0005125">
    <property type="term" value="F:cytokine activity"/>
    <property type="evidence" value="ECO:0007669"/>
    <property type="project" value="TreeGrafter"/>
</dbReference>
<dbReference type="OrthoDB" id="5987191at2759"/>
<keyword evidence="6" id="KW-1015">Disulfide bond</keyword>
<evidence type="ECO:0000256" key="5">
    <source>
        <dbReference type="ARBA" id="ARBA00023030"/>
    </source>
</evidence>
<comment type="subcellular location">
    <subcellularLocation>
        <location evidence="1">Secreted</location>
    </subcellularLocation>
</comment>
<gene>
    <name evidence="10" type="ORF">CUNI_LOCUS6319</name>
</gene>
<protein>
    <recommendedName>
        <fullName evidence="9">TGF-beta family profile domain-containing protein</fullName>
    </recommendedName>
</protein>
<dbReference type="SUPFAM" id="SSF57501">
    <property type="entry name" value="Cystine-knot cytokines"/>
    <property type="match status" value="1"/>
</dbReference>
<evidence type="ECO:0000313" key="10">
    <source>
        <dbReference type="EMBL" id="CAG5120761.1"/>
    </source>
</evidence>
<keyword evidence="11" id="KW-1185">Reference proteome</keyword>
<dbReference type="EMBL" id="CAJHNH020000961">
    <property type="protein sequence ID" value="CAG5120761.1"/>
    <property type="molecule type" value="Genomic_DNA"/>
</dbReference>
<keyword evidence="4" id="KW-0732">Signal</keyword>
<evidence type="ECO:0000256" key="8">
    <source>
        <dbReference type="RuleBase" id="RU000354"/>
    </source>
</evidence>
<comment type="similarity">
    <text evidence="2 8">Belongs to the TGF-beta family.</text>
</comment>
<evidence type="ECO:0000256" key="2">
    <source>
        <dbReference type="ARBA" id="ARBA00006656"/>
    </source>
</evidence>
<evidence type="ECO:0000256" key="7">
    <source>
        <dbReference type="ARBA" id="ARBA00023180"/>
    </source>
</evidence>
<dbReference type="PROSITE" id="PS00250">
    <property type="entry name" value="TGF_BETA_1"/>
    <property type="match status" value="1"/>
</dbReference>
<organism evidence="10 11">
    <name type="scientific">Candidula unifasciata</name>
    <dbReference type="NCBI Taxonomy" id="100452"/>
    <lineage>
        <taxon>Eukaryota</taxon>
        <taxon>Metazoa</taxon>
        <taxon>Spiralia</taxon>
        <taxon>Lophotrochozoa</taxon>
        <taxon>Mollusca</taxon>
        <taxon>Gastropoda</taxon>
        <taxon>Heterobranchia</taxon>
        <taxon>Euthyneura</taxon>
        <taxon>Panpulmonata</taxon>
        <taxon>Eupulmonata</taxon>
        <taxon>Stylommatophora</taxon>
        <taxon>Helicina</taxon>
        <taxon>Helicoidea</taxon>
        <taxon>Geomitridae</taxon>
        <taxon>Candidula</taxon>
    </lineage>
</organism>
<keyword evidence="5 8" id="KW-0339">Growth factor</keyword>
<reference evidence="10" key="1">
    <citation type="submission" date="2021-04" db="EMBL/GenBank/DDBJ databases">
        <authorList>
            <consortium name="Molecular Ecology Group"/>
        </authorList>
    </citation>
    <scope>NUCLEOTIDE SEQUENCE</scope>
</reference>
<feature type="domain" description="TGF-beta family profile" evidence="9">
    <location>
        <begin position="80"/>
        <end position="193"/>
    </location>
</feature>
<evidence type="ECO:0000256" key="4">
    <source>
        <dbReference type="ARBA" id="ARBA00022729"/>
    </source>
</evidence>
<dbReference type="InterPro" id="IPR001839">
    <property type="entry name" value="TGF-b_C"/>
</dbReference>
<proteinExistence type="inferred from homology"/>
<evidence type="ECO:0000256" key="1">
    <source>
        <dbReference type="ARBA" id="ARBA00004613"/>
    </source>
</evidence>
<keyword evidence="7" id="KW-0325">Glycoprotein</keyword>
<accession>A0A8S3YZU0</accession>
<dbReference type="GO" id="GO:0005615">
    <property type="term" value="C:extracellular space"/>
    <property type="evidence" value="ECO:0007669"/>
    <property type="project" value="TreeGrafter"/>
</dbReference>
<evidence type="ECO:0000259" key="9">
    <source>
        <dbReference type="PROSITE" id="PS51362"/>
    </source>
</evidence>
<dbReference type="SMART" id="SM00204">
    <property type="entry name" value="TGFB"/>
    <property type="match status" value="1"/>
</dbReference>
<dbReference type="PROSITE" id="PS51362">
    <property type="entry name" value="TGF_BETA_2"/>
    <property type="match status" value="1"/>
</dbReference>
<evidence type="ECO:0000256" key="3">
    <source>
        <dbReference type="ARBA" id="ARBA00022525"/>
    </source>
</evidence>
<dbReference type="AlphaFoldDB" id="A0A8S3YZU0"/>
<name>A0A8S3YZU0_9EUPU</name>
<comment type="caution">
    <text evidence="10">The sequence shown here is derived from an EMBL/GenBank/DDBJ whole genome shotgun (WGS) entry which is preliminary data.</text>
</comment>